<accession>A0ABW1DJM8</accession>
<dbReference type="Proteomes" id="UP001595979">
    <property type="component" value="Unassembled WGS sequence"/>
</dbReference>
<sequence>MTRLRRLLALLALAAPGLAGAATYTVQTGDTLYNVARRSGSTVEALMALNRLSTSTLQLGQALTLPGGVGTLLPLGAAGGAAQPGAASPARSAGPQATAPVTVPAPVVLSAAPIRAPQQPTNTRLERGLFTPARLPVAGGPTLRAASTGAAFGARPRSVYLQVGYEAQTFNNCGPASVASVLRAFGRQVSQRDYQQVLRPTGGYTQTRDVSELLTHQGLQAPLRRSGTVEAVKDELAAGHPVIVLQYHSVYGKTPHFRVVRGYDETQGILIMSDSFSGPNVALTEHDFDVLWNMQGRQYIPVGRA</sequence>
<evidence type="ECO:0000256" key="1">
    <source>
        <dbReference type="SAM" id="SignalP"/>
    </source>
</evidence>
<name>A0ABW1DJM8_9DEIO</name>
<keyword evidence="4" id="KW-1185">Reference proteome</keyword>
<organism evidence="3 4">
    <name type="scientific">Deinococcus petrolearius</name>
    <dbReference type="NCBI Taxonomy" id="1751295"/>
    <lineage>
        <taxon>Bacteria</taxon>
        <taxon>Thermotogati</taxon>
        <taxon>Deinococcota</taxon>
        <taxon>Deinococci</taxon>
        <taxon>Deinococcales</taxon>
        <taxon>Deinococcaceae</taxon>
        <taxon>Deinococcus</taxon>
    </lineage>
</organism>
<evidence type="ECO:0000259" key="2">
    <source>
        <dbReference type="PROSITE" id="PS51782"/>
    </source>
</evidence>
<dbReference type="Gene3D" id="3.90.70.10">
    <property type="entry name" value="Cysteine proteinases"/>
    <property type="match status" value="1"/>
</dbReference>
<reference evidence="4" key="1">
    <citation type="journal article" date="2019" name="Int. J. Syst. Evol. Microbiol.">
        <title>The Global Catalogue of Microorganisms (GCM) 10K type strain sequencing project: providing services to taxonomists for standard genome sequencing and annotation.</title>
        <authorList>
            <consortium name="The Broad Institute Genomics Platform"/>
            <consortium name="The Broad Institute Genome Sequencing Center for Infectious Disease"/>
            <person name="Wu L."/>
            <person name="Ma J."/>
        </authorList>
    </citation>
    <scope>NUCLEOTIDE SEQUENCE [LARGE SCALE GENOMIC DNA]</scope>
    <source>
        <strain evidence="4">CGMCC 1.15053</strain>
    </source>
</reference>
<dbReference type="InterPro" id="IPR039564">
    <property type="entry name" value="Peptidase_C39-like"/>
</dbReference>
<dbReference type="InterPro" id="IPR018392">
    <property type="entry name" value="LysM"/>
</dbReference>
<keyword evidence="1" id="KW-0732">Signal</keyword>
<evidence type="ECO:0000313" key="4">
    <source>
        <dbReference type="Proteomes" id="UP001595979"/>
    </source>
</evidence>
<dbReference type="Gene3D" id="3.10.350.10">
    <property type="entry name" value="LysM domain"/>
    <property type="match status" value="1"/>
</dbReference>
<comment type="caution">
    <text evidence="3">The sequence shown here is derived from an EMBL/GenBank/DDBJ whole genome shotgun (WGS) entry which is preliminary data.</text>
</comment>
<feature type="domain" description="LysM" evidence="2">
    <location>
        <begin position="22"/>
        <end position="65"/>
    </location>
</feature>
<protein>
    <submittedName>
        <fullName evidence="3">LysM peptidoglycan-binding domain-containing protein</fullName>
    </submittedName>
</protein>
<gene>
    <name evidence="3" type="ORF">ACFPQ6_10895</name>
</gene>
<dbReference type="Pfam" id="PF13529">
    <property type="entry name" value="Peptidase_C39_2"/>
    <property type="match status" value="1"/>
</dbReference>
<dbReference type="InterPro" id="IPR036779">
    <property type="entry name" value="LysM_dom_sf"/>
</dbReference>
<dbReference type="SUPFAM" id="SSF54106">
    <property type="entry name" value="LysM domain"/>
    <property type="match status" value="1"/>
</dbReference>
<dbReference type="Pfam" id="PF01476">
    <property type="entry name" value="LysM"/>
    <property type="match status" value="1"/>
</dbReference>
<dbReference type="SMART" id="SM00257">
    <property type="entry name" value="LysM"/>
    <property type="match status" value="1"/>
</dbReference>
<feature type="chain" id="PRO_5046007064" evidence="1">
    <location>
        <begin position="22"/>
        <end position="305"/>
    </location>
</feature>
<dbReference type="PROSITE" id="PS51782">
    <property type="entry name" value="LYSM"/>
    <property type="match status" value="1"/>
</dbReference>
<evidence type="ECO:0000313" key="3">
    <source>
        <dbReference type="EMBL" id="MFC5848817.1"/>
    </source>
</evidence>
<proteinExistence type="predicted"/>
<dbReference type="EMBL" id="JBHSOH010000011">
    <property type="protein sequence ID" value="MFC5848817.1"/>
    <property type="molecule type" value="Genomic_DNA"/>
</dbReference>
<dbReference type="CDD" id="cd00118">
    <property type="entry name" value="LysM"/>
    <property type="match status" value="1"/>
</dbReference>
<feature type="signal peptide" evidence="1">
    <location>
        <begin position="1"/>
        <end position="21"/>
    </location>
</feature>
<dbReference type="RefSeq" id="WP_380049219.1">
    <property type="nucleotide sequence ID" value="NZ_JBHSOH010000011.1"/>
</dbReference>